<dbReference type="InterPro" id="IPR018214">
    <property type="entry name" value="GluRdtase_CS"/>
</dbReference>
<evidence type="ECO:0000313" key="17">
    <source>
        <dbReference type="EMBL" id="SNR52814.1"/>
    </source>
</evidence>
<evidence type="ECO:0000256" key="12">
    <source>
        <dbReference type="PIRSR" id="PIRSR000445-4"/>
    </source>
</evidence>
<proteinExistence type="inferred from homology"/>
<dbReference type="GO" id="GO:0008883">
    <property type="term" value="F:glutamyl-tRNA reductase activity"/>
    <property type="evidence" value="ECO:0007669"/>
    <property type="project" value="UniProtKB-UniRule"/>
</dbReference>
<dbReference type="Gene3D" id="3.30.460.30">
    <property type="entry name" value="Glutamyl-tRNA reductase, N-terminal domain"/>
    <property type="match status" value="1"/>
</dbReference>
<comment type="similarity">
    <text evidence="2 8 13">Belongs to the glutamyl-tRNA reductase family.</text>
</comment>
<dbReference type="GO" id="GO:0019353">
    <property type="term" value="P:protoporphyrinogen IX biosynthetic process from glutamate"/>
    <property type="evidence" value="ECO:0007669"/>
    <property type="project" value="TreeGrafter"/>
</dbReference>
<dbReference type="Pfam" id="PF01488">
    <property type="entry name" value="Shikimate_DH"/>
    <property type="match status" value="1"/>
</dbReference>
<dbReference type="EMBL" id="FZNT01000004">
    <property type="protein sequence ID" value="SNR52814.1"/>
    <property type="molecule type" value="Genomic_DNA"/>
</dbReference>
<evidence type="ECO:0000256" key="3">
    <source>
        <dbReference type="ARBA" id="ARBA00012970"/>
    </source>
</evidence>
<feature type="binding site" evidence="8 10">
    <location>
        <begin position="55"/>
        <end position="58"/>
    </location>
    <ligand>
        <name>substrate</name>
    </ligand>
</feature>
<dbReference type="InterPro" id="IPR036453">
    <property type="entry name" value="GluRdtase_dimer_dom_sf"/>
</dbReference>
<dbReference type="InterPro" id="IPR006151">
    <property type="entry name" value="Shikm_DH/Glu-tRNA_Rdtase"/>
</dbReference>
<evidence type="ECO:0000256" key="6">
    <source>
        <dbReference type="ARBA" id="ARBA00023244"/>
    </source>
</evidence>
<evidence type="ECO:0000256" key="11">
    <source>
        <dbReference type="PIRSR" id="PIRSR000445-3"/>
    </source>
</evidence>
<keyword evidence="5 8" id="KW-0560">Oxidoreductase</keyword>
<dbReference type="OrthoDB" id="110209at2"/>
<dbReference type="PANTHER" id="PTHR43013:SF1">
    <property type="entry name" value="GLUTAMYL-TRNA REDUCTASE"/>
    <property type="match status" value="1"/>
</dbReference>
<evidence type="ECO:0000259" key="15">
    <source>
        <dbReference type="Pfam" id="PF01488"/>
    </source>
</evidence>
<dbReference type="Pfam" id="PF00745">
    <property type="entry name" value="GlutR_dimer"/>
    <property type="match status" value="1"/>
</dbReference>
<dbReference type="HAMAP" id="MF_00087">
    <property type="entry name" value="Glu_tRNA_reductase"/>
    <property type="match status" value="1"/>
</dbReference>
<dbReference type="EC" id="1.2.1.70" evidence="3 8"/>
<feature type="binding site" evidence="8 10">
    <location>
        <position position="111"/>
    </location>
    <ligand>
        <name>substrate</name>
    </ligand>
</feature>
<dbReference type="SUPFAM" id="SSF69075">
    <property type="entry name" value="Glutamyl tRNA-reductase dimerization domain"/>
    <property type="match status" value="1"/>
</dbReference>
<feature type="active site" description="Nucleophile" evidence="8 9">
    <location>
        <position position="56"/>
    </location>
</feature>
<feature type="domain" description="Quinate/shikimate 5-dehydrogenase/glutamyl-tRNA reductase" evidence="15">
    <location>
        <begin position="178"/>
        <end position="304"/>
    </location>
</feature>
<keyword evidence="18" id="KW-1185">Reference proteome</keyword>
<evidence type="ECO:0000256" key="13">
    <source>
        <dbReference type="RuleBase" id="RU000584"/>
    </source>
</evidence>
<organism evidence="17 18">
    <name type="scientific">Lutibacter agarilyticus</name>
    <dbReference type="NCBI Taxonomy" id="1109740"/>
    <lineage>
        <taxon>Bacteria</taxon>
        <taxon>Pseudomonadati</taxon>
        <taxon>Bacteroidota</taxon>
        <taxon>Flavobacteriia</taxon>
        <taxon>Flavobacteriales</taxon>
        <taxon>Flavobacteriaceae</taxon>
        <taxon>Lutibacter</taxon>
    </lineage>
</organism>
<dbReference type="PROSITE" id="PS00747">
    <property type="entry name" value="GLUTR"/>
    <property type="match status" value="1"/>
</dbReference>
<evidence type="ECO:0000256" key="5">
    <source>
        <dbReference type="ARBA" id="ARBA00023002"/>
    </source>
</evidence>
<evidence type="ECO:0000256" key="1">
    <source>
        <dbReference type="ARBA" id="ARBA00005059"/>
    </source>
</evidence>
<keyword evidence="6 8" id="KW-0627">Porphyrin biosynthesis</keyword>
<feature type="binding site" evidence="8 11">
    <location>
        <begin position="191"/>
        <end position="196"/>
    </location>
    <ligand>
        <name>NADP(+)</name>
        <dbReference type="ChEBI" id="CHEBI:58349"/>
    </ligand>
</feature>
<reference evidence="17 18" key="1">
    <citation type="submission" date="2017-06" db="EMBL/GenBank/DDBJ databases">
        <authorList>
            <person name="Kim H.J."/>
            <person name="Triplett B.A."/>
        </authorList>
    </citation>
    <scope>NUCLEOTIDE SEQUENCE [LARGE SCALE GENOMIC DNA]</scope>
    <source>
        <strain evidence="17 18">DSM 29150</strain>
    </source>
</reference>
<comment type="domain">
    <text evidence="8">Possesses an unusual extended V-shaped dimeric structure with each monomer consisting of three distinct domains arranged along a curved 'spinal' alpha-helix. The N-terminal catalytic domain specifically recognizes the glutamate moiety of the substrate. The second domain is the NADPH-binding domain, and the third C-terminal domain is responsible for dimerization.</text>
</comment>
<feature type="domain" description="Tetrapyrrole biosynthesis glutamyl-tRNA reductase dimerisation" evidence="14">
    <location>
        <begin position="319"/>
        <end position="411"/>
    </location>
</feature>
<dbReference type="PANTHER" id="PTHR43013">
    <property type="entry name" value="GLUTAMYL-TRNA REDUCTASE"/>
    <property type="match status" value="1"/>
</dbReference>
<sequence>MNHENIATKFYNVGLSYKKADASMRGAFSISKENQKLLLKEAKATGIDGIFVLSTCNRTEITGFAKHPFELISLLIKYSNGKVEDFINVSNVYSNKDAVKHLFKIATGLESQILGDYEIVGQLKESYKQAKKYKTTNTYIERLMNLVLQASKDVKNNTKLSSGTTSVSYAAIQYIIEKIPNHKDQKILIYGLGDMGKNTCKNILEYTSSEHITLVNRTYDKTLSFVEEHPTVKAVPLENLATEIQLADILIVSTGASFPTVQKEHLKGHNNLLILDLSMPENVDVAVKEMKGITLVNVDELSKITEKTIETRKSEIPATEKIIEKYKSEFNDWISHRKFVPAVNALKESLQSIQHDEIDFHSKKIKDFNIEHAEFVTNRMIQKITTQFVKHLKADETSVDQSINVISKIFNTEITEI</sequence>
<dbReference type="InterPro" id="IPR000343">
    <property type="entry name" value="4pyrrol_synth_GluRdtase"/>
</dbReference>
<evidence type="ECO:0000256" key="9">
    <source>
        <dbReference type="PIRSR" id="PIRSR000445-1"/>
    </source>
</evidence>
<dbReference type="RefSeq" id="WP_089381416.1">
    <property type="nucleotide sequence ID" value="NZ_FZNT01000004.1"/>
</dbReference>
<keyword evidence="4 8" id="KW-0521">NADP</keyword>
<protein>
    <recommendedName>
        <fullName evidence="3 8">Glutamyl-tRNA reductase</fullName>
        <shortName evidence="8">GluTR</shortName>
        <ecNumber evidence="3 8">1.2.1.70</ecNumber>
    </recommendedName>
</protein>
<evidence type="ECO:0000259" key="14">
    <source>
        <dbReference type="Pfam" id="PF00745"/>
    </source>
</evidence>
<dbReference type="NCBIfam" id="TIGR01035">
    <property type="entry name" value="hemA"/>
    <property type="match status" value="1"/>
</dbReference>
<dbReference type="PIRSF" id="PIRSF000445">
    <property type="entry name" value="4pyrrol_synth_GluRdtase"/>
    <property type="match status" value="1"/>
</dbReference>
<dbReference type="InterPro" id="IPR036291">
    <property type="entry name" value="NAD(P)-bd_dom_sf"/>
</dbReference>
<dbReference type="Pfam" id="PF05201">
    <property type="entry name" value="GlutR_N"/>
    <property type="match status" value="1"/>
</dbReference>
<name>A0A238X359_9FLAO</name>
<dbReference type="InterPro" id="IPR036343">
    <property type="entry name" value="GluRdtase_N_sf"/>
</dbReference>
<dbReference type="UniPathway" id="UPA00251">
    <property type="reaction ID" value="UER00316"/>
</dbReference>
<comment type="pathway">
    <text evidence="1 8 13">Porphyrin-containing compound metabolism; protoporphyrin-IX biosynthesis; 5-aminolevulinate from L-glutamyl-tRNA(Glu): step 1/2.</text>
</comment>
<feature type="binding site" evidence="8 10">
    <location>
        <position position="122"/>
    </location>
    <ligand>
        <name>substrate</name>
    </ligand>
</feature>
<comment type="miscellaneous">
    <text evidence="8">During catalysis, the active site Cys acts as a nucleophile attacking the alpha-carbonyl group of tRNA-bound glutamate with the formation of a thioester intermediate between enzyme and glutamate, and the concomitant release of tRNA(Glu). The thioester intermediate is finally reduced by direct hydride transfer from NADPH, to form the product GSA.</text>
</comment>
<evidence type="ECO:0000313" key="18">
    <source>
        <dbReference type="Proteomes" id="UP000198384"/>
    </source>
</evidence>
<evidence type="ECO:0000256" key="4">
    <source>
        <dbReference type="ARBA" id="ARBA00022857"/>
    </source>
</evidence>
<feature type="domain" description="Glutamyl-tRNA reductase N-terminal" evidence="16">
    <location>
        <begin position="13"/>
        <end position="158"/>
    </location>
</feature>
<evidence type="ECO:0000256" key="10">
    <source>
        <dbReference type="PIRSR" id="PIRSR000445-2"/>
    </source>
</evidence>
<dbReference type="GO" id="GO:0050661">
    <property type="term" value="F:NADP binding"/>
    <property type="evidence" value="ECO:0007669"/>
    <property type="project" value="InterPro"/>
</dbReference>
<dbReference type="SUPFAM" id="SSF69742">
    <property type="entry name" value="Glutamyl tRNA-reductase catalytic, N-terminal domain"/>
    <property type="match status" value="1"/>
</dbReference>
<accession>A0A238X359</accession>
<feature type="site" description="Important for activity" evidence="8 12">
    <location>
        <position position="101"/>
    </location>
</feature>
<evidence type="ECO:0000256" key="7">
    <source>
        <dbReference type="ARBA" id="ARBA00047464"/>
    </source>
</evidence>
<dbReference type="InterPro" id="IPR015895">
    <property type="entry name" value="4pyrrol_synth_GluRdtase_N"/>
</dbReference>
<dbReference type="InterPro" id="IPR015896">
    <property type="entry name" value="4pyrrol_synth_GluRdtase_dimer"/>
</dbReference>
<evidence type="ECO:0000256" key="2">
    <source>
        <dbReference type="ARBA" id="ARBA00005916"/>
    </source>
</evidence>
<dbReference type="Gene3D" id="3.40.50.720">
    <property type="entry name" value="NAD(P)-binding Rossmann-like Domain"/>
    <property type="match status" value="1"/>
</dbReference>
<dbReference type="AlphaFoldDB" id="A0A238X359"/>
<comment type="function">
    <text evidence="8">Catalyzes the NADPH-dependent reduction of glutamyl-tRNA(Glu) to glutamate 1-semialdehyde (GSA).</text>
</comment>
<comment type="subunit">
    <text evidence="8">Homodimer.</text>
</comment>
<evidence type="ECO:0000259" key="16">
    <source>
        <dbReference type="Pfam" id="PF05201"/>
    </source>
</evidence>
<feature type="binding site" evidence="8 10">
    <location>
        <begin position="116"/>
        <end position="118"/>
    </location>
    <ligand>
        <name>substrate</name>
    </ligand>
</feature>
<dbReference type="Proteomes" id="UP000198384">
    <property type="component" value="Unassembled WGS sequence"/>
</dbReference>
<dbReference type="SUPFAM" id="SSF51735">
    <property type="entry name" value="NAD(P)-binding Rossmann-fold domains"/>
    <property type="match status" value="1"/>
</dbReference>
<comment type="catalytic activity">
    <reaction evidence="7 8 13">
        <text>(S)-4-amino-5-oxopentanoate + tRNA(Glu) + NADP(+) = L-glutamyl-tRNA(Glu) + NADPH + H(+)</text>
        <dbReference type="Rhea" id="RHEA:12344"/>
        <dbReference type="Rhea" id="RHEA-COMP:9663"/>
        <dbReference type="Rhea" id="RHEA-COMP:9680"/>
        <dbReference type="ChEBI" id="CHEBI:15378"/>
        <dbReference type="ChEBI" id="CHEBI:57501"/>
        <dbReference type="ChEBI" id="CHEBI:57783"/>
        <dbReference type="ChEBI" id="CHEBI:58349"/>
        <dbReference type="ChEBI" id="CHEBI:78442"/>
        <dbReference type="ChEBI" id="CHEBI:78520"/>
        <dbReference type="EC" id="1.2.1.70"/>
    </reaction>
</comment>
<evidence type="ECO:0000256" key="8">
    <source>
        <dbReference type="HAMAP-Rule" id="MF_00087"/>
    </source>
</evidence>
<gene>
    <name evidence="8" type="primary">hemA</name>
    <name evidence="17" type="ORF">SAMN06265371_104315</name>
</gene>